<dbReference type="AlphaFoldDB" id="A0A1G4IMZ5"/>
<evidence type="ECO:0000256" key="2">
    <source>
        <dbReference type="ARBA" id="ARBA00019138"/>
    </source>
</evidence>
<comment type="similarity">
    <text evidence="1">Belongs to the SWC5 family.</text>
</comment>
<keyword evidence="7" id="KW-1185">Reference proteome</keyword>
<feature type="compositionally biased region" description="Acidic residues" evidence="4">
    <location>
        <begin position="42"/>
        <end position="52"/>
    </location>
</feature>
<dbReference type="STRING" id="1266660.A0A1G4IMZ5"/>
<dbReference type="InterPro" id="IPR027124">
    <property type="entry name" value="Swc5/CFDP1/2"/>
</dbReference>
<evidence type="ECO:0000313" key="6">
    <source>
        <dbReference type="EMBL" id="SCU77982.1"/>
    </source>
</evidence>
<feature type="domain" description="BCNT-C" evidence="5">
    <location>
        <begin position="199"/>
        <end position="276"/>
    </location>
</feature>
<feature type="compositionally biased region" description="Basic and acidic residues" evidence="4">
    <location>
        <begin position="105"/>
        <end position="115"/>
    </location>
</feature>
<feature type="compositionally biased region" description="Polar residues" evidence="4">
    <location>
        <begin position="92"/>
        <end position="102"/>
    </location>
</feature>
<dbReference type="PANTHER" id="PTHR48407:SF1">
    <property type="entry name" value="CRANIOFACIAL DEVELOPMENT PROTEIN 1"/>
    <property type="match status" value="1"/>
</dbReference>
<dbReference type="PROSITE" id="PS51279">
    <property type="entry name" value="BCNT_C"/>
    <property type="match status" value="1"/>
</dbReference>
<evidence type="ECO:0000313" key="7">
    <source>
        <dbReference type="Proteomes" id="UP000190274"/>
    </source>
</evidence>
<feature type="region of interest" description="Disordered" evidence="4">
    <location>
        <begin position="1"/>
        <end position="77"/>
    </location>
</feature>
<feature type="compositionally biased region" description="Basic and acidic residues" evidence="4">
    <location>
        <begin position="1"/>
        <end position="11"/>
    </location>
</feature>
<gene>
    <name evidence="6" type="ORF">LADA_0A03180G</name>
</gene>
<evidence type="ECO:0000256" key="1">
    <source>
        <dbReference type="ARBA" id="ARBA00010465"/>
    </source>
</evidence>
<dbReference type="Pfam" id="PF07572">
    <property type="entry name" value="BCNT"/>
    <property type="match status" value="1"/>
</dbReference>
<dbReference type="InterPro" id="IPR011421">
    <property type="entry name" value="BCNT-C"/>
</dbReference>
<evidence type="ECO:0000259" key="5">
    <source>
        <dbReference type="PROSITE" id="PS51279"/>
    </source>
</evidence>
<comment type="function">
    <text evidence="3">Component of the SWR1 complex which mediates the ATP-dependent exchange of histone H2A for the H2A variant HZT1 leading to transcriptional regulation of selected genes by chromatin remodeling. Involved in chromosome stability.</text>
</comment>
<dbReference type="GO" id="GO:0005829">
    <property type="term" value="C:cytosol"/>
    <property type="evidence" value="ECO:0007669"/>
    <property type="project" value="EnsemblFungi"/>
</dbReference>
<dbReference type="GO" id="GO:0006338">
    <property type="term" value="P:chromatin remodeling"/>
    <property type="evidence" value="ECO:0007669"/>
    <property type="project" value="EnsemblFungi"/>
</dbReference>
<sequence>MSSEERFETSSKTEGPLLDEESYNEDEDEDFDPSKDLNSVNEQDEDSDDDNDNQGPDYSKIESVQGGLVRTRRGRELEDRNSRLNKYESLRESSISQETNSVWDELQKESGERIRKSTSVMDESLQRQGGEGLQEEQVLIDRKYEFAGEILHEKKWVPKSSAEAQEYLNSAKFKQKQKDSTAVTKDVDNAQGSKLRKPLKRPPILEQIIAGALKPKLTTLEKSKLDWATYVDKEGINEELNLHNKDGYLAKQDFLHQVESFKDEKYRQMRKSELQQRLAGT</sequence>
<name>A0A1G4IMZ5_9SACH</name>
<dbReference type="EMBL" id="LT598460">
    <property type="protein sequence ID" value="SCU77982.1"/>
    <property type="molecule type" value="Genomic_DNA"/>
</dbReference>
<organism evidence="6 7">
    <name type="scientific">Lachancea dasiensis</name>
    <dbReference type="NCBI Taxonomy" id="1072105"/>
    <lineage>
        <taxon>Eukaryota</taxon>
        <taxon>Fungi</taxon>
        <taxon>Dikarya</taxon>
        <taxon>Ascomycota</taxon>
        <taxon>Saccharomycotina</taxon>
        <taxon>Saccharomycetes</taxon>
        <taxon>Saccharomycetales</taxon>
        <taxon>Saccharomycetaceae</taxon>
        <taxon>Lachancea</taxon>
    </lineage>
</organism>
<dbReference type="OrthoDB" id="445677at2759"/>
<accession>A0A1G4IMZ5</accession>
<reference evidence="6 7" key="1">
    <citation type="submission" date="2016-03" db="EMBL/GenBank/DDBJ databases">
        <authorList>
            <person name="Devillers H."/>
        </authorList>
    </citation>
    <scope>NUCLEOTIDE SEQUENCE [LARGE SCALE GENOMIC DNA]</scope>
    <source>
        <strain evidence="6">CBS 10888</strain>
    </source>
</reference>
<protein>
    <recommendedName>
        <fullName evidence="2">SWR1-complex protein 5</fullName>
    </recommendedName>
</protein>
<feature type="compositionally biased region" description="Acidic residues" evidence="4">
    <location>
        <begin position="17"/>
        <end position="31"/>
    </location>
</feature>
<feature type="region of interest" description="Disordered" evidence="4">
    <location>
        <begin position="173"/>
        <end position="198"/>
    </location>
</feature>
<dbReference type="GO" id="GO:0000812">
    <property type="term" value="C:Swr1 complex"/>
    <property type="evidence" value="ECO:0007669"/>
    <property type="project" value="EnsemblFungi"/>
</dbReference>
<proteinExistence type="inferred from homology"/>
<evidence type="ECO:0000256" key="4">
    <source>
        <dbReference type="SAM" id="MobiDB-lite"/>
    </source>
</evidence>
<feature type="region of interest" description="Disordered" evidence="4">
    <location>
        <begin position="89"/>
        <end position="133"/>
    </location>
</feature>
<evidence type="ECO:0000256" key="3">
    <source>
        <dbReference type="ARBA" id="ARBA00025222"/>
    </source>
</evidence>
<dbReference type="PANTHER" id="PTHR48407">
    <property type="entry name" value="CRANIOFACIAL DEVELOPMENT PROTEIN 1"/>
    <property type="match status" value="1"/>
</dbReference>
<dbReference type="Proteomes" id="UP000190274">
    <property type="component" value="Chromosome A"/>
</dbReference>